<dbReference type="AlphaFoldDB" id="A0A8X6R898"/>
<comment type="caution">
    <text evidence="1">The sequence shown here is derived from an EMBL/GenBank/DDBJ whole genome shotgun (WGS) entry which is preliminary data.</text>
</comment>
<keyword evidence="2" id="KW-1185">Reference proteome</keyword>
<dbReference type="Proteomes" id="UP000887159">
    <property type="component" value="Unassembled WGS sequence"/>
</dbReference>
<dbReference type="EMBL" id="BMAU01021094">
    <property type="protein sequence ID" value="GFX90236.1"/>
    <property type="molecule type" value="Genomic_DNA"/>
</dbReference>
<sequence>MQIKRSCHLIDNVIPKPTKVIVGRAARPLDRSLEHHANDSTFYLNFEEEHLRGWSEGLPLLLPCHQPLNTTFDSSNI</sequence>
<gene>
    <name evidence="1" type="ORF">TNCV_3848111</name>
</gene>
<accession>A0A8X6R898</accession>
<reference evidence="1" key="1">
    <citation type="submission" date="2020-08" db="EMBL/GenBank/DDBJ databases">
        <title>Multicomponent nature underlies the extraordinary mechanical properties of spider dragline silk.</title>
        <authorList>
            <person name="Kono N."/>
            <person name="Nakamura H."/>
            <person name="Mori M."/>
            <person name="Yoshida Y."/>
            <person name="Ohtoshi R."/>
            <person name="Malay A.D."/>
            <person name="Moran D.A.P."/>
            <person name="Tomita M."/>
            <person name="Numata K."/>
            <person name="Arakawa K."/>
        </authorList>
    </citation>
    <scope>NUCLEOTIDE SEQUENCE</scope>
</reference>
<protein>
    <submittedName>
        <fullName evidence="1">Uncharacterized protein</fullName>
    </submittedName>
</protein>
<name>A0A8X6R898_TRICX</name>
<evidence type="ECO:0000313" key="1">
    <source>
        <dbReference type="EMBL" id="GFX90236.1"/>
    </source>
</evidence>
<organism evidence="1 2">
    <name type="scientific">Trichonephila clavipes</name>
    <name type="common">Golden silk orbweaver</name>
    <name type="synonym">Nephila clavipes</name>
    <dbReference type="NCBI Taxonomy" id="2585209"/>
    <lineage>
        <taxon>Eukaryota</taxon>
        <taxon>Metazoa</taxon>
        <taxon>Ecdysozoa</taxon>
        <taxon>Arthropoda</taxon>
        <taxon>Chelicerata</taxon>
        <taxon>Arachnida</taxon>
        <taxon>Araneae</taxon>
        <taxon>Araneomorphae</taxon>
        <taxon>Entelegynae</taxon>
        <taxon>Araneoidea</taxon>
        <taxon>Nephilidae</taxon>
        <taxon>Trichonephila</taxon>
    </lineage>
</organism>
<evidence type="ECO:0000313" key="2">
    <source>
        <dbReference type="Proteomes" id="UP000887159"/>
    </source>
</evidence>
<proteinExistence type="predicted"/>